<gene>
    <name evidence="3" type="ORF">RchiOBHm_Chr4g0398531</name>
</gene>
<dbReference type="EMBL" id="PDCK01000042">
    <property type="protein sequence ID" value="PRQ37070.1"/>
    <property type="molecule type" value="Genomic_DNA"/>
</dbReference>
<dbReference type="AlphaFoldDB" id="A0A2P6QSD3"/>
<proteinExistence type="predicted"/>
<sequence length="89" mass="10107">MRLTEVAFVLCLLFMACVTASAIARSSFVNPLDHHHHHERTVVEAAWNKFKSNGHRFFDNFFHSKFNTTATSGDSERVVPTGPNPLHNR</sequence>
<accession>A0A2P6QSD3</accession>
<keyword evidence="2" id="KW-0732">Signal</keyword>
<dbReference type="OMA" id="FMACVTA"/>
<keyword evidence="4" id="KW-1185">Reference proteome</keyword>
<dbReference type="Gramene" id="PRQ37070">
    <property type="protein sequence ID" value="PRQ37070"/>
    <property type="gene ID" value="RchiOBHm_Chr4g0398531"/>
</dbReference>
<protein>
    <recommendedName>
        <fullName evidence="5">Clavata3/ESR (CLE) gene family member</fullName>
    </recommendedName>
</protein>
<evidence type="ECO:0000256" key="1">
    <source>
        <dbReference type="SAM" id="MobiDB-lite"/>
    </source>
</evidence>
<organism evidence="3 4">
    <name type="scientific">Rosa chinensis</name>
    <name type="common">China rose</name>
    <dbReference type="NCBI Taxonomy" id="74649"/>
    <lineage>
        <taxon>Eukaryota</taxon>
        <taxon>Viridiplantae</taxon>
        <taxon>Streptophyta</taxon>
        <taxon>Embryophyta</taxon>
        <taxon>Tracheophyta</taxon>
        <taxon>Spermatophyta</taxon>
        <taxon>Magnoliopsida</taxon>
        <taxon>eudicotyledons</taxon>
        <taxon>Gunneridae</taxon>
        <taxon>Pentapetalae</taxon>
        <taxon>rosids</taxon>
        <taxon>fabids</taxon>
        <taxon>Rosales</taxon>
        <taxon>Rosaceae</taxon>
        <taxon>Rosoideae</taxon>
        <taxon>Rosoideae incertae sedis</taxon>
        <taxon>Rosa</taxon>
    </lineage>
</organism>
<reference evidence="3 4" key="1">
    <citation type="journal article" date="2018" name="Nat. Genet.">
        <title>The Rosa genome provides new insights in the design of modern roses.</title>
        <authorList>
            <person name="Bendahmane M."/>
        </authorList>
    </citation>
    <scope>NUCLEOTIDE SEQUENCE [LARGE SCALE GENOMIC DNA]</scope>
    <source>
        <strain evidence="4">cv. Old Blush</strain>
    </source>
</reference>
<dbReference type="Proteomes" id="UP000238479">
    <property type="component" value="Chromosome 4"/>
</dbReference>
<feature type="chain" id="PRO_5015111814" description="Clavata3/ESR (CLE) gene family member" evidence="2">
    <location>
        <begin position="21"/>
        <end position="89"/>
    </location>
</feature>
<comment type="caution">
    <text evidence="3">The sequence shown here is derived from an EMBL/GenBank/DDBJ whole genome shotgun (WGS) entry which is preliminary data.</text>
</comment>
<dbReference type="SMR" id="A0A2P6QSD3"/>
<evidence type="ECO:0000256" key="2">
    <source>
        <dbReference type="SAM" id="SignalP"/>
    </source>
</evidence>
<feature type="signal peptide" evidence="2">
    <location>
        <begin position="1"/>
        <end position="20"/>
    </location>
</feature>
<name>A0A2P6QSD3_ROSCH</name>
<evidence type="ECO:0008006" key="5">
    <source>
        <dbReference type="Google" id="ProtNLM"/>
    </source>
</evidence>
<feature type="region of interest" description="Disordered" evidence="1">
    <location>
        <begin position="69"/>
        <end position="89"/>
    </location>
</feature>
<evidence type="ECO:0000313" key="4">
    <source>
        <dbReference type="Proteomes" id="UP000238479"/>
    </source>
</evidence>
<evidence type="ECO:0000313" key="3">
    <source>
        <dbReference type="EMBL" id="PRQ37070.1"/>
    </source>
</evidence>
<dbReference type="PROSITE" id="PS51257">
    <property type="entry name" value="PROKAR_LIPOPROTEIN"/>
    <property type="match status" value="1"/>
</dbReference>